<organism evidence="2 5">
    <name type="scientific">Labilibaculum euxinus</name>
    <dbReference type="NCBI Taxonomy" id="2686357"/>
    <lineage>
        <taxon>Bacteria</taxon>
        <taxon>Pseudomonadati</taxon>
        <taxon>Bacteroidota</taxon>
        <taxon>Bacteroidia</taxon>
        <taxon>Marinilabiliales</taxon>
        <taxon>Marinifilaceae</taxon>
        <taxon>Labilibaculum</taxon>
    </lineage>
</organism>
<evidence type="ECO:0000313" key="3">
    <source>
        <dbReference type="EMBL" id="MVB05545.1"/>
    </source>
</evidence>
<comment type="caution">
    <text evidence="2">The sequence shown here is derived from an EMBL/GenBank/DDBJ whole genome shotgun (WGS) entry which is preliminary data.</text>
</comment>
<evidence type="ECO:0000313" key="4">
    <source>
        <dbReference type="Proteomes" id="UP000285951"/>
    </source>
</evidence>
<protein>
    <submittedName>
        <fullName evidence="2">Outer membrane beta-barrel protein</fullName>
    </submittedName>
</protein>
<dbReference type="EMBL" id="QTZN02000001">
    <property type="protein sequence ID" value="MVB05545.1"/>
    <property type="molecule type" value="Genomic_DNA"/>
</dbReference>
<dbReference type="Proteomes" id="UP000462449">
    <property type="component" value="Unassembled WGS sequence"/>
</dbReference>
<dbReference type="AlphaFoldDB" id="A0A7M4D111"/>
<dbReference type="InterPro" id="IPR025665">
    <property type="entry name" value="Beta-barrel_OMP_2"/>
</dbReference>
<evidence type="ECO:0000313" key="2">
    <source>
        <dbReference type="EMBL" id="MUP36340.1"/>
    </source>
</evidence>
<keyword evidence="4" id="KW-1185">Reference proteome</keyword>
<dbReference type="EMBL" id="WOTW01000001">
    <property type="protein sequence ID" value="MUP36340.1"/>
    <property type="molecule type" value="Genomic_DNA"/>
</dbReference>
<evidence type="ECO:0000313" key="5">
    <source>
        <dbReference type="Proteomes" id="UP000462449"/>
    </source>
</evidence>
<dbReference type="PROSITE" id="PS51257">
    <property type="entry name" value="PROKAR_LIPOPROTEIN"/>
    <property type="match status" value="1"/>
</dbReference>
<reference evidence="3 4" key="1">
    <citation type="submission" date="2019-11" db="EMBL/GenBank/DDBJ databases">
        <title>Draft genome sequence of Labilibaculum sp. strain SYP isolated from Black Sea.</title>
        <authorList>
            <person name="Yadav S."/>
            <person name="Villanueva L."/>
        </authorList>
    </citation>
    <scope>NUCLEOTIDE SEQUENCE [LARGE SCALE GENOMIC DNA]</scope>
    <source>
        <strain evidence="3 4">44</strain>
    </source>
</reference>
<accession>A0A7M4D111</accession>
<dbReference type="Pfam" id="PF13568">
    <property type="entry name" value="OMP_b-brl_2"/>
    <property type="match status" value="1"/>
</dbReference>
<feature type="domain" description="Outer membrane protein beta-barrel" evidence="1">
    <location>
        <begin position="52"/>
        <end position="216"/>
    </location>
</feature>
<dbReference type="Proteomes" id="UP000285951">
    <property type="component" value="Unassembled WGS sequence"/>
</dbReference>
<name>A0A7M4D111_9BACT</name>
<evidence type="ECO:0000259" key="1">
    <source>
        <dbReference type="Pfam" id="PF13568"/>
    </source>
</evidence>
<reference evidence="2 5" key="2">
    <citation type="submission" date="2019-12" db="EMBL/GenBank/DDBJ databases">
        <title>Draft genome sequence of Labilibaculum sp. strain 44 isolated from deep waters of Black Sea.</title>
        <authorList>
            <person name="Yadav S."/>
            <person name="Villanueva L."/>
        </authorList>
    </citation>
    <scope>NUCLEOTIDE SEQUENCE [LARGE SCALE GENOMIC DNA]</scope>
    <source>
        <strain evidence="2 5">44</strain>
    </source>
</reference>
<gene>
    <name evidence="3" type="ORF">DWB62_000715</name>
    <name evidence="2" type="ORF">GNY23_00715</name>
</gene>
<proteinExistence type="predicted"/>
<sequence length="249" mass="28907">MKEYFVGLYLKAFRNLKRTLFILLLLLSFLSCFSQRRYKAESILNYQKIDQKWLHFGFTLGVNSMDFAVYNSGKGDARAEQVVFSPGFTVGIVSDLRLHEDWSLRFLPGLEFGQRTIRYSNLDVEEVNVESVLVNLPLLLKYRARRLNNYRPYLIGGASFKIDVQSQDALDPENDMLVRLKNTDLYLELGAGIDFYLPYFKLATELKFAIGLKDIVNHEYDIDNPGYEAYTDAFRKVNSKIITLSFHFE</sequence>